<comment type="caution">
    <text evidence="2">The sequence shown here is derived from an EMBL/GenBank/DDBJ whole genome shotgun (WGS) entry which is preliminary data.</text>
</comment>
<evidence type="ECO:0000313" key="2">
    <source>
        <dbReference type="EMBL" id="KPM33173.1"/>
    </source>
</evidence>
<accession>A0A0P7B1U2</accession>
<dbReference type="Proteomes" id="UP000050280">
    <property type="component" value="Unassembled WGS sequence"/>
</dbReference>
<evidence type="ECO:0000313" key="3">
    <source>
        <dbReference type="Proteomes" id="UP000050280"/>
    </source>
</evidence>
<evidence type="ECO:0000256" key="1">
    <source>
        <dbReference type="SAM" id="SignalP"/>
    </source>
</evidence>
<dbReference type="RefSeq" id="WP_054557404.1">
    <property type="nucleotide sequence ID" value="NZ_LDJX01000001.1"/>
</dbReference>
<reference evidence="2 3" key="1">
    <citation type="submission" date="2015-09" db="EMBL/GenBank/DDBJ databases">
        <title>Genome sequence of the marine flavobacterium Croceitalea dokdonensis DOKDO 023 that contains proton- and sodium-pumping rhodopsins.</title>
        <authorList>
            <person name="Kwon S.-K."/>
            <person name="Lee H.K."/>
            <person name="Kwak M.-J."/>
            <person name="Kim J.F."/>
        </authorList>
    </citation>
    <scope>NUCLEOTIDE SEQUENCE [LARGE SCALE GENOMIC DNA]</scope>
    <source>
        <strain evidence="2 3">DOKDO 023</strain>
    </source>
</reference>
<sequence>MKTVLTFVLIIFTATTAMASTGQKEMKVAALSYGVTLDIKIEKTSKIENSTARLYMFKNSRIKKALSFKTKRNKAVMA</sequence>
<feature type="signal peptide" evidence="1">
    <location>
        <begin position="1"/>
        <end position="19"/>
    </location>
</feature>
<keyword evidence="1" id="KW-0732">Signal</keyword>
<gene>
    <name evidence="2" type="ORF">I595_75</name>
</gene>
<dbReference type="AlphaFoldDB" id="A0A0P7B1U2"/>
<dbReference type="OrthoDB" id="1448236at2"/>
<keyword evidence="3" id="KW-1185">Reference proteome</keyword>
<organism evidence="2 3">
    <name type="scientific">Croceitalea dokdonensis DOKDO 023</name>
    <dbReference type="NCBI Taxonomy" id="1300341"/>
    <lineage>
        <taxon>Bacteria</taxon>
        <taxon>Pseudomonadati</taxon>
        <taxon>Bacteroidota</taxon>
        <taxon>Flavobacteriia</taxon>
        <taxon>Flavobacteriales</taxon>
        <taxon>Flavobacteriaceae</taxon>
        <taxon>Croceitalea</taxon>
    </lineage>
</organism>
<protein>
    <submittedName>
        <fullName evidence="2">Uncharacterized protein</fullName>
    </submittedName>
</protein>
<dbReference type="PATRIC" id="fig|1300341.3.peg.75"/>
<feature type="chain" id="PRO_5006135324" evidence="1">
    <location>
        <begin position="20"/>
        <end position="78"/>
    </location>
</feature>
<proteinExistence type="predicted"/>
<name>A0A0P7B1U2_9FLAO</name>
<dbReference type="EMBL" id="LDJX01000001">
    <property type="protein sequence ID" value="KPM33173.1"/>
    <property type="molecule type" value="Genomic_DNA"/>
</dbReference>